<evidence type="ECO:0000313" key="2">
    <source>
        <dbReference type="Proteomes" id="UP000075885"/>
    </source>
</evidence>
<accession>A0A182PKB4</accession>
<dbReference type="Pfam" id="PF06477">
    <property type="entry name" value="DUF1091"/>
    <property type="match status" value="1"/>
</dbReference>
<evidence type="ECO:0008006" key="3">
    <source>
        <dbReference type="Google" id="ProtNLM"/>
    </source>
</evidence>
<organism evidence="1 2">
    <name type="scientific">Anopheles epiroticus</name>
    <dbReference type="NCBI Taxonomy" id="199890"/>
    <lineage>
        <taxon>Eukaryota</taxon>
        <taxon>Metazoa</taxon>
        <taxon>Ecdysozoa</taxon>
        <taxon>Arthropoda</taxon>
        <taxon>Hexapoda</taxon>
        <taxon>Insecta</taxon>
        <taxon>Pterygota</taxon>
        <taxon>Neoptera</taxon>
        <taxon>Endopterygota</taxon>
        <taxon>Diptera</taxon>
        <taxon>Nematocera</taxon>
        <taxon>Culicoidea</taxon>
        <taxon>Culicidae</taxon>
        <taxon>Anophelinae</taxon>
        <taxon>Anopheles</taxon>
    </lineage>
</organism>
<dbReference type="Proteomes" id="UP000075885">
    <property type="component" value="Unassembled WGS sequence"/>
</dbReference>
<dbReference type="PANTHER" id="PTHR20898">
    <property type="entry name" value="DAEDALUS ON 3-RELATED-RELATED"/>
    <property type="match status" value="1"/>
</dbReference>
<dbReference type="InterPro" id="IPR010512">
    <property type="entry name" value="DUF1091"/>
</dbReference>
<sequence>LLASLHSGSGISDPTYTFKVKKYVCIDTPYPVSTLYTCKSILRRNAPTLVNVSINVPKIYSNVIIKILLFYKFSTYQPFMITVEGDGCEFIRNPPQYSTEKYVYDVIQETLPELLVPCPTGNRTYNFLWHLEERHTPKNIPPGDYKLQFKLIAPRNSTIFAMDVYVQVRISGIVSSFMTQ</sequence>
<keyword evidence="2" id="KW-1185">Reference proteome</keyword>
<dbReference type="AlphaFoldDB" id="A0A182PKB4"/>
<protein>
    <recommendedName>
        <fullName evidence="3">MD-2-related lipid-recognition domain-containing protein</fullName>
    </recommendedName>
</protein>
<name>A0A182PKB4_9DIPT</name>
<evidence type="ECO:0000313" key="1">
    <source>
        <dbReference type="EnsemblMetazoa" id="AEPI007380-PA"/>
    </source>
</evidence>
<proteinExistence type="predicted"/>
<reference evidence="2" key="1">
    <citation type="submission" date="2013-03" db="EMBL/GenBank/DDBJ databases">
        <title>The Genome Sequence of Anopheles epiroticus epiroticus2.</title>
        <authorList>
            <consortium name="The Broad Institute Genomics Platform"/>
            <person name="Neafsey D.E."/>
            <person name="Howell P."/>
            <person name="Walker B."/>
            <person name="Young S.K."/>
            <person name="Zeng Q."/>
            <person name="Gargeya S."/>
            <person name="Fitzgerald M."/>
            <person name="Haas B."/>
            <person name="Abouelleil A."/>
            <person name="Allen A.W."/>
            <person name="Alvarado L."/>
            <person name="Arachchi H.M."/>
            <person name="Berlin A.M."/>
            <person name="Chapman S.B."/>
            <person name="Gainer-Dewar J."/>
            <person name="Goldberg J."/>
            <person name="Griggs A."/>
            <person name="Gujja S."/>
            <person name="Hansen M."/>
            <person name="Howarth C."/>
            <person name="Imamovic A."/>
            <person name="Ireland A."/>
            <person name="Larimer J."/>
            <person name="McCowan C."/>
            <person name="Murphy C."/>
            <person name="Pearson M."/>
            <person name="Poon T.W."/>
            <person name="Priest M."/>
            <person name="Roberts A."/>
            <person name="Saif S."/>
            <person name="Shea T."/>
            <person name="Sisk P."/>
            <person name="Sykes S."/>
            <person name="Wortman J."/>
            <person name="Nusbaum C."/>
            <person name="Birren B."/>
        </authorList>
    </citation>
    <scope>NUCLEOTIDE SEQUENCE [LARGE SCALE GENOMIC DNA]</scope>
    <source>
        <strain evidence="2">Epiroticus2</strain>
    </source>
</reference>
<dbReference type="EnsemblMetazoa" id="AEPI007380-RA">
    <property type="protein sequence ID" value="AEPI007380-PA"/>
    <property type="gene ID" value="AEPI007380"/>
</dbReference>
<dbReference type="VEuPathDB" id="VectorBase:AEPI007380"/>
<reference evidence="1" key="2">
    <citation type="submission" date="2020-05" db="UniProtKB">
        <authorList>
            <consortium name="EnsemblMetazoa"/>
        </authorList>
    </citation>
    <scope>IDENTIFICATION</scope>
    <source>
        <strain evidence="1">Epiroticus2</strain>
    </source>
</reference>
<dbReference type="PANTHER" id="PTHR20898:SF0">
    <property type="entry name" value="DAEDALUS ON 3-RELATED"/>
    <property type="match status" value="1"/>
</dbReference>